<dbReference type="RefSeq" id="WP_206102747.1">
    <property type="nucleotide sequence ID" value="NZ_CP070969.1"/>
</dbReference>
<keyword evidence="1" id="KW-0812">Transmembrane</keyword>
<protein>
    <submittedName>
        <fullName evidence="2">Uncharacterized protein</fullName>
    </submittedName>
</protein>
<evidence type="ECO:0000313" key="3">
    <source>
        <dbReference type="Proteomes" id="UP000663452"/>
    </source>
</evidence>
<keyword evidence="1" id="KW-0472">Membrane</keyword>
<keyword evidence="3" id="KW-1185">Reference proteome</keyword>
<sequence length="203" mass="22490">MKKVVGWITLLLGAWAGVAAIMVTKSDQYKEEAYFEGMYGNQVHSEVIMAFVAAVILIVTGLLLLLSAYGSLTSEGKSGESEVVRVSLPELLVAFFTDISRGKALEMLETKIKMLMLNKATIITDLRRLKVINEQKYYVFEITSSSHDKTHITNVYVSVDGKTFLMLDKQKESVPFSDKLLADYSADAKNLAIDPRADIDGLI</sequence>
<evidence type="ECO:0000256" key="1">
    <source>
        <dbReference type="SAM" id="Phobius"/>
    </source>
</evidence>
<gene>
    <name evidence="2" type="ORF">JRJ22_00970</name>
</gene>
<evidence type="ECO:0000313" key="2">
    <source>
        <dbReference type="EMBL" id="QSF45283.1"/>
    </source>
</evidence>
<proteinExistence type="predicted"/>
<feature type="transmembrane region" description="Helical" evidence="1">
    <location>
        <begin position="47"/>
        <end position="69"/>
    </location>
</feature>
<dbReference type="Proteomes" id="UP000663452">
    <property type="component" value="Chromosome"/>
</dbReference>
<reference evidence="2 3" key="1">
    <citation type="submission" date="2021-02" db="EMBL/GenBank/DDBJ databases">
        <title>Paenibacillus tianjinensis sp. nov.</title>
        <authorList>
            <person name="Liu H."/>
        </authorList>
    </citation>
    <scope>NUCLEOTIDE SEQUENCE [LARGE SCALE GENOMIC DNA]</scope>
    <source>
        <strain evidence="2 3">TB2019</strain>
    </source>
</reference>
<organism evidence="2 3">
    <name type="scientific">Paenibacillus tianjinensis</name>
    <dbReference type="NCBI Taxonomy" id="2810347"/>
    <lineage>
        <taxon>Bacteria</taxon>
        <taxon>Bacillati</taxon>
        <taxon>Bacillota</taxon>
        <taxon>Bacilli</taxon>
        <taxon>Bacillales</taxon>
        <taxon>Paenibacillaceae</taxon>
        <taxon>Paenibacillus</taxon>
    </lineage>
</organism>
<accession>A0ABX7LEK8</accession>
<name>A0ABX7LEK8_9BACL</name>
<keyword evidence="1" id="KW-1133">Transmembrane helix</keyword>
<dbReference type="EMBL" id="CP070969">
    <property type="protein sequence ID" value="QSF45283.1"/>
    <property type="molecule type" value="Genomic_DNA"/>
</dbReference>